<dbReference type="SMART" id="SM00283">
    <property type="entry name" value="MA"/>
    <property type="match status" value="1"/>
</dbReference>
<dbReference type="InterPro" id="IPR004089">
    <property type="entry name" value="MCPsignal_dom"/>
</dbReference>
<dbReference type="PROSITE" id="PS50111">
    <property type="entry name" value="CHEMOTAXIS_TRANSDUC_2"/>
    <property type="match status" value="1"/>
</dbReference>
<dbReference type="InterPro" id="IPR029151">
    <property type="entry name" value="Sensor-like_sf"/>
</dbReference>
<evidence type="ECO:0000256" key="4">
    <source>
        <dbReference type="SAM" id="MobiDB-lite"/>
    </source>
</evidence>
<evidence type="ECO:0000259" key="5">
    <source>
        <dbReference type="PROSITE" id="PS50111"/>
    </source>
</evidence>
<evidence type="ECO:0000256" key="2">
    <source>
        <dbReference type="ARBA" id="ARBA00029447"/>
    </source>
</evidence>
<dbReference type="PANTHER" id="PTHR32089:SF112">
    <property type="entry name" value="LYSOZYME-LIKE PROTEIN-RELATED"/>
    <property type="match status" value="1"/>
</dbReference>
<evidence type="ECO:0000256" key="3">
    <source>
        <dbReference type="PROSITE-ProRule" id="PRU00284"/>
    </source>
</evidence>
<keyword evidence="1 3" id="KW-0807">Transducer</keyword>
<dbReference type="PANTHER" id="PTHR32089">
    <property type="entry name" value="METHYL-ACCEPTING CHEMOTAXIS PROTEIN MCPB"/>
    <property type="match status" value="1"/>
</dbReference>
<accession>A0A239FDI3</accession>
<reference evidence="7" key="1">
    <citation type="submission" date="2017-06" db="EMBL/GenBank/DDBJ databases">
        <authorList>
            <person name="Varghese N."/>
            <person name="Submissions S."/>
        </authorList>
    </citation>
    <scope>NUCLEOTIDE SEQUENCE [LARGE SCALE GENOMIC DNA]</scope>
    <source>
        <strain evidence="7">DSM 46839</strain>
    </source>
</reference>
<evidence type="ECO:0000313" key="6">
    <source>
        <dbReference type="EMBL" id="SNS54124.1"/>
    </source>
</evidence>
<dbReference type="GO" id="GO:0016020">
    <property type="term" value="C:membrane"/>
    <property type="evidence" value="ECO:0007669"/>
    <property type="project" value="InterPro"/>
</dbReference>
<dbReference type="RefSeq" id="WP_089305748.1">
    <property type="nucleotide sequence ID" value="NZ_FZOO01000005.1"/>
</dbReference>
<dbReference type="GO" id="GO:0006935">
    <property type="term" value="P:chemotaxis"/>
    <property type="evidence" value="ECO:0007669"/>
    <property type="project" value="InterPro"/>
</dbReference>
<dbReference type="Pfam" id="PF17201">
    <property type="entry name" value="Cache_3-Cache_2"/>
    <property type="match status" value="1"/>
</dbReference>
<sequence>MRRSSVQEAVVPGPRPAPRPAPRPTGSPARRRLGREGGAEDAAQRAGVLAQASREVSETSQQAAESLTELRSAIGDIAECTTRASTVAAEAVRDAQAVDERIAALQGATEAISEIVRLLAAISQQSRFLALNAYVEAARAGEVGRGFAVVADEVKQLAERTARAAGDIGAQVEAVHRETRSAVDVVSRISTTLGSIAAAQDTVAAAVEQQRAATDRVVDSVERAAGGSARISEAVAALAQEQRETYVRRALAVAGDLLEEAGGVALGEGRRRVTVRDQVTGAAREVDLPDLLLGGVPVTRDDDPRRPAPLVDEVVELVGGSCTLFQRLDGDGGMVRAATTVRTAQGRRNVGTAIPPRSPDGSPNPVLAAVLAGRTYTGQATVADRPFFTAYEGLHSPDGELVGMLYVGLPLDALPG</sequence>
<dbReference type="AlphaFoldDB" id="A0A239FDI3"/>
<protein>
    <submittedName>
        <fullName evidence="6">Methyl-accepting chemotaxis protein</fullName>
    </submittedName>
</protein>
<dbReference type="InterPro" id="IPR004090">
    <property type="entry name" value="Chemotax_Me-accpt_rcpt"/>
</dbReference>
<feature type="compositionally biased region" description="Pro residues" evidence="4">
    <location>
        <begin position="13"/>
        <end position="25"/>
    </location>
</feature>
<dbReference type="InterPro" id="IPR033462">
    <property type="entry name" value="Cache_3-Cache_2"/>
</dbReference>
<feature type="region of interest" description="Disordered" evidence="4">
    <location>
        <begin position="1"/>
        <end position="57"/>
    </location>
</feature>
<evidence type="ECO:0000313" key="7">
    <source>
        <dbReference type="Proteomes" id="UP000198373"/>
    </source>
</evidence>
<keyword evidence="7" id="KW-1185">Reference proteome</keyword>
<dbReference type="Proteomes" id="UP000198373">
    <property type="component" value="Unassembled WGS sequence"/>
</dbReference>
<dbReference type="OrthoDB" id="5190900at2"/>
<dbReference type="PRINTS" id="PR00260">
    <property type="entry name" value="CHEMTRNSDUCR"/>
</dbReference>
<proteinExistence type="inferred from homology"/>
<dbReference type="SUPFAM" id="SSF58104">
    <property type="entry name" value="Methyl-accepting chemotaxis protein (MCP) signaling domain"/>
    <property type="match status" value="1"/>
</dbReference>
<comment type="similarity">
    <text evidence="2">Belongs to the methyl-accepting chemotaxis (MCP) protein family.</text>
</comment>
<dbReference type="Gene3D" id="1.10.287.950">
    <property type="entry name" value="Methyl-accepting chemotaxis protein"/>
    <property type="match status" value="1"/>
</dbReference>
<dbReference type="SUPFAM" id="SSF103190">
    <property type="entry name" value="Sensory domain-like"/>
    <property type="match status" value="1"/>
</dbReference>
<name>A0A239FDI3_9ACTN</name>
<evidence type="ECO:0000256" key="1">
    <source>
        <dbReference type="ARBA" id="ARBA00023224"/>
    </source>
</evidence>
<dbReference type="GO" id="GO:0004888">
    <property type="term" value="F:transmembrane signaling receptor activity"/>
    <property type="evidence" value="ECO:0007669"/>
    <property type="project" value="InterPro"/>
</dbReference>
<dbReference type="EMBL" id="FZOO01000005">
    <property type="protein sequence ID" value="SNS54124.1"/>
    <property type="molecule type" value="Genomic_DNA"/>
</dbReference>
<gene>
    <name evidence="6" type="ORF">SAMN06893096_1056</name>
</gene>
<organism evidence="6 7">
    <name type="scientific">Geodermatophilus pulveris</name>
    <dbReference type="NCBI Taxonomy" id="1564159"/>
    <lineage>
        <taxon>Bacteria</taxon>
        <taxon>Bacillati</taxon>
        <taxon>Actinomycetota</taxon>
        <taxon>Actinomycetes</taxon>
        <taxon>Geodermatophilales</taxon>
        <taxon>Geodermatophilaceae</taxon>
        <taxon>Geodermatophilus</taxon>
    </lineage>
</organism>
<feature type="domain" description="Methyl-accepting transducer" evidence="5">
    <location>
        <begin position="38"/>
        <end position="250"/>
    </location>
</feature>
<dbReference type="GO" id="GO:0007165">
    <property type="term" value="P:signal transduction"/>
    <property type="evidence" value="ECO:0007669"/>
    <property type="project" value="UniProtKB-KW"/>
</dbReference>